<organism evidence="1 2">
    <name type="scientific">Reticulomyxa filosa</name>
    <dbReference type="NCBI Taxonomy" id="46433"/>
    <lineage>
        <taxon>Eukaryota</taxon>
        <taxon>Sar</taxon>
        <taxon>Rhizaria</taxon>
        <taxon>Retaria</taxon>
        <taxon>Foraminifera</taxon>
        <taxon>Monothalamids</taxon>
        <taxon>Reticulomyxidae</taxon>
        <taxon>Reticulomyxa</taxon>
    </lineage>
</organism>
<proteinExistence type="predicted"/>
<dbReference type="EMBL" id="ASPP01034990">
    <property type="protein sequence ID" value="ETO02750.1"/>
    <property type="molecule type" value="Genomic_DNA"/>
</dbReference>
<gene>
    <name evidence="1" type="ORF">RFI_34663</name>
</gene>
<protein>
    <submittedName>
        <fullName evidence="1">Uncharacterized protein</fullName>
    </submittedName>
</protein>
<dbReference type="InterPro" id="IPR012340">
    <property type="entry name" value="NA-bd_OB-fold"/>
</dbReference>
<sequence>MDLWLQMPSQKKSVIFIQERLFRRDLHLLGIFVVVCARNFHSFLVSSTTKRQLQRVEFGITRLNEIFGIANDISAPGSKPLVYSHKNLSLKWKDRTSRLSQLNRTGMERYKGVYVGMRKIEQGKKCGEIVPDQAGYQAVKFELEELQTTGTLGLSLYSEVEFYVRPNKKKRRTRNTDEREEDWAYCITRPGGGLITYEQQTAGVIRRQLGLVYENIHLNNSGDEAKAILPAMYCDSRQQGYVHSFDSHLLYGYVITFSPPFRSVFFHIDDCHISGKRAIRRWTWVEFVIVLQHNTRHSRAVHVTGPNQTVLQLRLLCFVFNSCWDDSIILVCQLNKDTTQKIITCLPN</sequence>
<accession>X6LPS9</accession>
<keyword evidence="2" id="KW-1185">Reference proteome</keyword>
<reference evidence="1 2" key="1">
    <citation type="journal article" date="2013" name="Curr. Biol.">
        <title>The Genome of the Foraminiferan Reticulomyxa filosa.</title>
        <authorList>
            <person name="Glockner G."/>
            <person name="Hulsmann N."/>
            <person name="Schleicher M."/>
            <person name="Noegel A.A."/>
            <person name="Eichinger L."/>
            <person name="Gallinger C."/>
            <person name="Pawlowski J."/>
            <person name="Sierra R."/>
            <person name="Euteneuer U."/>
            <person name="Pillet L."/>
            <person name="Moustafa A."/>
            <person name="Platzer M."/>
            <person name="Groth M."/>
            <person name="Szafranski K."/>
            <person name="Schliwa M."/>
        </authorList>
    </citation>
    <scope>NUCLEOTIDE SEQUENCE [LARGE SCALE GENOMIC DNA]</scope>
</reference>
<comment type="caution">
    <text evidence="1">The sequence shown here is derived from an EMBL/GenBank/DDBJ whole genome shotgun (WGS) entry which is preliminary data.</text>
</comment>
<dbReference type="AlphaFoldDB" id="X6LPS9"/>
<name>X6LPS9_RETFI</name>
<dbReference type="Gene3D" id="2.40.50.140">
    <property type="entry name" value="Nucleic acid-binding proteins"/>
    <property type="match status" value="1"/>
</dbReference>
<evidence type="ECO:0000313" key="2">
    <source>
        <dbReference type="Proteomes" id="UP000023152"/>
    </source>
</evidence>
<evidence type="ECO:0000313" key="1">
    <source>
        <dbReference type="EMBL" id="ETO02750.1"/>
    </source>
</evidence>
<dbReference type="Proteomes" id="UP000023152">
    <property type="component" value="Unassembled WGS sequence"/>
</dbReference>